<evidence type="ECO:0000313" key="4">
    <source>
        <dbReference type="Proteomes" id="UP000287243"/>
    </source>
</evidence>
<dbReference type="InterPro" id="IPR013324">
    <property type="entry name" value="RNA_pol_sigma_r3/r4-like"/>
</dbReference>
<dbReference type="HAMAP" id="MF_00674">
    <property type="entry name" value="UPF0251"/>
    <property type="match status" value="1"/>
</dbReference>
<dbReference type="EMBL" id="CP019384">
    <property type="protein sequence ID" value="QAT17795.1"/>
    <property type="molecule type" value="Genomic_DNA"/>
</dbReference>
<dbReference type="Pfam" id="PF02001">
    <property type="entry name" value="DUF134"/>
    <property type="match status" value="1"/>
</dbReference>
<dbReference type="InterPro" id="IPR002852">
    <property type="entry name" value="UPF0251"/>
</dbReference>
<dbReference type="SUPFAM" id="SSF88659">
    <property type="entry name" value="Sigma3 and sigma4 domains of RNA polymerase sigma factors"/>
    <property type="match status" value="1"/>
</dbReference>
<keyword evidence="4" id="KW-1185">Reference proteome</keyword>
<evidence type="ECO:0000256" key="1">
    <source>
        <dbReference type="ARBA" id="ARBA00009350"/>
    </source>
</evidence>
<gene>
    <name evidence="3" type="ORF">BU251_08715</name>
</gene>
<comment type="similarity">
    <text evidence="1 2">Belongs to the UPF0251 family.</text>
</comment>
<accession>A0A410P6I7</accession>
<sequence length="102" mass="11643">MPRPCRCRRIRCSPDTSYFKPRGIPVDDLEEVHLTLDELEAIRLADFEELYQEDAAKKMNISRQTFGNIIQAAHRKIADVLIHAKALKIEGGVVKIDKGGRR</sequence>
<dbReference type="PANTHER" id="PTHR37478:SF2">
    <property type="entry name" value="UPF0251 PROTEIN TK0562"/>
    <property type="match status" value="1"/>
</dbReference>
<evidence type="ECO:0000313" key="3">
    <source>
        <dbReference type="EMBL" id="QAT17795.1"/>
    </source>
</evidence>
<dbReference type="RefSeq" id="WP_128700763.1">
    <property type="nucleotide sequence ID" value="NZ_CP019384.1"/>
</dbReference>
<proteinExistence type="inferred from homology"/>
<dbReference type="Proteomes" id="UP000287243">
    <property type="component" value="Chromosome"/>
</dbReference>
<dbReference type="PANTHER" id="PTHR37478">
    <property type="match status" value="1"/>
</dbReference>
<dbReference type="OrthoDB" id="280278at2"/>
<dbReference type="AlphaFoldDB" id="A0A410P6I7"/>
<name>A0A410P6I7_VELA1</name>
<dbReference type="KEGG" id="vai:BU251_08715"/>
<reference evidence="3 4" key="1">
    <citation type="submission" date="2017-01" db="EMBL/GenBank/DDBJ databases">
        <title>First insights into the biology of 'candidatus Vampirococcus archaeovorus'.</title>
        <authorList>
            <person name="Kizina J."/>
            <person name="Jordan S."/>
            <person name="Stueber K."/>
            <person name="Reinhardt R."/>
            <person name="Harder J."/>
        </authorList>
    </citation>
    <scope>NUCLEOTIDE SEQUENCE [LARGE SCALE GENOMIC DNA]</scope>
    <source>
        <strain evidence="3 4">LiM</strain>
    </source>
</reference>
<evidence type="ECO:0000256" key="2">
    <source>
        <dbReference type="HAMAP-Rule" id="MF_00674"/>
    </source>
</evidence>
<organism evidence="3 4">
    <name type="scientific">Velamenicoccus archaeovorus</name>
    <dbReference type="NCBI Taxonomy" id="1930593"/>
    <lineage>
        <taxon>Bacteria</taxon>
        <taxon>Pseudomonadati</taxon>
        <taxon>Candidatus Omnitrophota</taxon>
        <taxon>Candidatus Velamenicoccus</taxon>
    </lineage>
</organism>
<protein>
    <recommendedName>
        <fullName evidence="2">UPF0251 protein BU251_08715</fullName>
    </recommendedName>
</protein>